<gene>
    <name evidence="2" type="ORF">NX782_23080</name>
</gene>
<dbReference type="SUPFAM" id="SSF141371">
    <property type="entry name" value="PilZ domain-like"/>
    <property type="match status" value="1"/>
</dbReference>
<keyword evidence="3" id="KW-1185">Reference proteome</keyword>
<dbReference type="EMBL" id="JANUGX010000036">
    <property type="protein sequence ID" value="MCS0592077.1"/>
    <property type="molecule type" value="Genomic_DNA"/>
</dbReference>
<comment type="caution">
    <text evidence="2">The sequence shown here is derived from an EMBL/GenBank/DDBJ whole genome shotgun (WGS) entry which is preliminary data.</text>
</comment>
<feature type="domain" description="PilZ" evidence="1">
    <location>
        <begin position="4"/>
        <end position="104"/>
    </location>
</feature>
<sequence length="105" mass="11229">MTDQRQSGRKIVKVRAVVAMEGQAPMPGRTSDVGSNGVSIAVQSPLQVGQTGQVGFDLLVEGKLTPIAARAKVIYCIFSGGEFKAGFQFLNLDLAAMTQLSRFLR</sequence>
<evidence type="ECO:0000313" key="2">
    <source>
        <dbReference type="EMBL" id="MCS0592077.1"/>
    </source>
</evidence>
<name>A0ABT2ADF2_9BURK</name>
<reference evidence="2 3" key="1">
    <citation type="submission" date="2022-08" db="EMBL/GenBank/DDBJ databases">
        <title>Reclassification of Massilia species as members of the genera Telluria, Duganella, Pseudoduganella, Mokoshia gen. nov. and Zemynaea gen. nov. using orthogonal and non-orthogonal genome-based approaches.</title>
        <authorList>
            <person name="Bowman J.P."/>
        </authorList>
    </citation>
    <scope>NUCLEOTIDE SEQUENCE [LARGE SCALE GENOMIC DNA]</scope>
    <source>
        <strain evidence="2 3">LMG 28164</strain>
    </source>
</reference>
<dbReference type="Proteomes" id="UP001205560">
    <property type="component" value="Unassembled WGS sequence"/>
</dbReference>
<dbReference type="Gene3D" id="2.40.10.220">
    <property type="entry name" value="predicted glycosyltransferase like domains"/>
    <property type="match status" value="1"/>
</dbReference>
<accession>A0ABT2ADF2</accession>
<organism evidence="2 3">
    <name type="scientific">Massilia norwichensis</name>
    <dbReference type="NCBI Taxonomy" id="1442366"/>
    <lineage>
        <taxon>Bacteria</taxon>
        <taxon>Pseudomonadati</taxon>
        <taxon>Pseudomonadota</taxon>
        <taxon>Betaproteobacteria</taxon>
        <taxon>Burkholderiales</taxon>
        <taxon>Oxalobacteraceae</taxon>
        <taxon>Telluria group</taxon>
        <taxon>Massilia</taxon>
    </lineage>
</organism>
<dbReference type="InterPro" id="IPR009875">
    <property type="entry name" value="PilZ_domain"/>
</dbReference>
<protein>
    <submittedName>
        <fullName evidence="2">PilZ domain-containing protein</fullName>
    </submittedName>
</protein>
<dbReference type="RefSeq" id="WP_258847842.1">
    <property type="nucleotide sequence ID" value="NZ_JANUGX010000036.1"/>
</dbReference>
<evidence type="ECO:0000259" key="1">
    <source>
        <dbReference type="Pfam" id="PF07238"/>
    </source>
</evidence>
<evidence type="ECO:0000313" key="3">
    <source>
        <dbReference type="Proteomes" id="UP001205560"/>
    </source>
</evidence>
<proteinExistence type="predicted"/>
<dbReference type="Pfam" id="PF07238">
    <property type="entry name" value="PilZ"/>
    <property type="match status" value="1"/>
</dbReference>